<dbReference type="SUPFAM" id="SSF103025">
    <property type="entry name" value="Folate-binding domain"/>
    <property type="match status" value="1"/>
</dbReference>
<dbReference type="GO" id="GO:0000981">
    <property type="term" value="F:DNA-binding transcription factor activity, RNA polymerase II-specific"/>
    <property type="evidence" value="ECO:0007669"/>
    <property type="project" value="InterPro"/>
</dbReference>
<dbReference type="Pfam" id="PF01571">
    <property type="entry name" value="GCV_T"/>
    <property type="match status" value="1"/>
</dbReference>
<dbReference type="GO" id="GO:0005634">
    <property type="term" value="C:nucleus"/>
    <property type="evidence" value="ECO:0007669"/>
    <property type="project" value="UniProtKB-SubCell"/>
</dbReference>
<evidence type="ECO:0000313" key="10">
    <source>
        <dbReference type="EMBL" id="KAG7043127.1"/>
    </source>
</evidence>
<evidence type="ECO:0000256" key="5">
    <source>
        <dbReference type="ARBA" id="ARBA00022833"/>
    </source>
</evidence>
<feature type="region of interest" description="Disordered" evidence="8">
    <location>
        <begin position="537"/>
        <end position="605"/>
    </location>
</feature>
<feature type="domain" description="C2H2-type" evidence="9">
    <location>
        <begin position="517"/>
        <end position="545"/>
    </location>
</feature>
<evidence type="ECO:0000256" key="4">
    <source>
        <dbReference type="ARBA" id="ARBA00022771"/>
    </source>
</evidence>
<accession>A0A9P7QTZ6</accession>
<feature type="compositionally biased region" description="Low complexity" evidence="8">
    <location>
        <begin position="583"/>
        <end position="596"/>
    </location>
</feature>
<dbReference type="InterPro" id="IPR051059">
    <property type="entry name" value="VerF-like"/>
</dbReference>
<dbReference type="InterPro" id="IPR006222">
    <property type="entry name" value="GCVT_N"/>
</dbReference>
<dbReference type="InterPro" id="IPR036236">
    <property type="entry name" value="Znf_C2H2_sf"/>
</dbReference>
<dbReference type="Proteomes" id="UP000699042">
    <property type="component" value="Unassembled WGS sequence"/>
</dbReference>
<dbReference type="InterPro" id="IPR013087">
    <property type="entry name" value="Znf_C2H2_type"/>
</dbReference>
<keyword evidence="10" id="KW-0808">Transferase</keyword>
<feature type="compositionally biased region" description="Polar residues" evidence="8">
    <location>
        <begin position="544"/>
        <end position="560"/>
    </location>
</feature>
<protein>
    <submittedName>
        <fullName evidence="10">Aminomethyl transferase family protein</fullName>
    </submittedName>
</protein>
<dbReference type="GO" id="GO:0016740">
    <property type="term" value="F:transferase activity"/>
    <property type="evidence" value="ECO:0007669"/>
    <property type="project" value="UniProtKB-KW"/>
</dbReference>
<dbReference type="InterPro" id="IPR027266">
    <property type="entry name" value="TrmE/GcvT-like"/>
</dbReference>
<gene>
    <name evidence="10" type="ORF">JMJ77_002837</name>
</gene>
<dbReference type="PANTHER" id="PTHR40626:SF13">
    <property type="entry name" value="RESPIRATION FACTOR 2-RELATED"/>
    <property type="match status" value="1"/>
</dbReference>
<feature type="region of interest" description="Disordered" evidence="8">
    <location>
        <begin position="654"/>
        <end position="697"/>
    </location>
</feature>
<keyword evidence="4 7" id="KW-0863">Zinc-finger</keyword>
<dbReference type="InterPro" id="IPR007219">
    <property type="entry name" value="XnlR_reg_dom"/>
</dbReference>
<sequence>MTSDSQIQKATQPWWDDGSEKHFVPLAPAVPIDPSVNTWSRFGPTFEAYEYSGWIDESVSWKTDCYIGDWSPLLKARVTGPEAQAFFEYISTNRWPNFKPGQAKHAIFCQDNGCVVGEGLVLMLGKDDFLFTSGPGTVWLVYQFQQGRKKFDATLQLVTDDWFLLQIQGPRSVQLLDEVTDKGVRDIKFMHYKELSIDGSKFLCLRQGVSGELGFELWGSTKDAKKIYGSIVDAGKKHNIRQLGARSKMVNHVEAAFATPAADFIPAVHAPADDKELLQFRQFARDIGFDFDHYLSKASGSHGADPISYHFTPFDLNWGWLINFDHDFIGRDALLKLKDSPPNQLVTLVWNEEDVTDVFASLFRPEPFEYMEMPRSLLGNVVGSTVLREGKTIGCAVSRCYSYWFKEMVSLGIVAKEHAAPGTVVEVKWGSEGSPVKIIRATVQPAPYKEDKRRHSIQRSEPLQFIDRVSRLWRSQRLLECLSSLFAKRQEFSTDVGSVQRRSSGASIAIAMSEAPFSCRICSRRFARNDLVTRHEKTFHRDQSQPGVTSTSETASSKNAQVDEPASMANPNEQDRSLQGRTGPSSEMSSEGSLPSVNVDGPDVSGDIPHFGYDIMSEVETFDFSDISLEFFDPFLGRTFDHFAFPVFEDVPEQVQPPVPSLPQSKPSGNQSNFSDRSGEIPTLSQGHTISQSALRPRRRWSPRILKSTTAKNHKVVFTEEMRAHCLADIESHLTKAQLGDFQLPAITCLQQYFNSYVDSFHIHFPFLHLQTLELEKVPSPLVLGICAIGALHRLQRKMASSLYLTAERVLASIDFERLQAIPELLDDWARPRDSPPPDQGPLVLAQTRFILVFFASFSSEPRLIRQALVGCGHLSADFRSRMARAKPGSMNLNLSQWHSWVEHESIKRLMCCCMVLGNLLVIAYGIVPGFAALEECNIEMPAEDELWDATSASEWKSSLQRRLPSSPLGLRQATAWIFGNSAREEKLDASWTWSPFAASIVMHQVAIVVWFFAHGKEACYGTTQSYRESHQSDAKRIEAALSRCRDLLTETRDGNDGTWTEADGPLLFNAFAVLRVSYGRAFINFRSLDRSLLFQESSQDMLIILQRYFDAAQERDGYMTMAVDCALEGFAIPIRAGVLLTQKTAALKWSVEHALAGWDAGLLVTKWVHTVECLQSTSGKTTPEETKVLDNVRYLLSQIDVDRSPSCSLAADLARVWAGLYDDTWVWGVAPRMSWVLRELAKLYEQEASDIQRQQPT</sequence>
<dbReference type="PROSITE" id="PS00028">
    <property type="entry name" value="ZINC_FINGER_C2H2_1"/>
    <property type="match status" value="1"/>
</dbReference>
<dbReference type="SUPFAM" id="SSF57667">
    <property type="entry name" value="beta-beta-alpha zinc fingers"/>
    <property type="match status" value="1"/>
</dbReference>
<keyword evidence="5" id="KW-0862">Zinc</keyword>
<dbReference type="Gene3D" id="3.30.160.60">
    <property type="entry name" value="Classic Zinc Finger"/>
    <property type="match status" value="1"/>
</dbReference>
<dbReference type="GO" id="GO:0006351">
    <property type="term" value="P:DNA-templated transcription"/>
    <property type="evidence" value="ECO:0007669"/>
    <property type="project" value="InterPro"/>
</dbReference>
<dbReference type="Gene3D" id="3.30.1360.120">
    <property type="entry name" value="Probable tRNA modification gtpase trme, domain 1"/>
    <property type="match status" value="1"/>
</dbReference>
<dbReference type="CDD" id="cd12148">
    <property type="entry name" value="fungal_TF_MHR"/>
    <property type="match status" value="1"/>
</dbReference>
<dbReference type="GO" id="GO:0000978">
    <property type="term" value="F:RNA polymerase II cis-regulatory region sequence-specific DNA binding"/>
    <property type="evidence" value="ECO:0007669"/>
    <property type="project" value="InterPro"/>
</dbReference>
<evidence type="ECO:0000256" key="2">
    <source>
        <dbReference type="ARBA" id="ARBA00022723"/>
    </source>
</evidence>
<keyword evidence="6" id="KW-0539">Nucleus</keyword>
<dbReference type="SUPFAM" id="SSF101790">
    <property type="entry name" value="Aminomethyltransferase beta-barrel domain"/>
    <property type="match status" value="1"/>
</dbReference>
<evidence type="ECO:0000256" key="7">
    <source>
        <dbReference type="PROSITE-ProRule" id="PRU00042"/>
    </source>
</evidence>
<dbReference type="PANTHER" id="PTHR40626">
    <property type="entry name" value="MIP31509P"/>
    <property type="match status" value="1"/>
</dbReference>
<keyword evidence="11" id="KW-1185">Reference proteome</keyword>
<feature type="compositionally biased region" description="Polar residues" evidence="8">
    <location>
        <begin position="683"/>
        <end position="694"/>
    </location>
</feature>
<dbReference type="GO" id="GO:0008270">
    <property type="term" value="F:zinc ion binding"/>
    <property type="evidence" value="ECO:0007669"/>
    <property type="project" value="UniProtKB-KW"/>
</dbReference>
<dbReference type="Pfam" id="PF04082">
    <property type="entry name" value="Fungal_trans"/>
    <property type="match status" value="1"/>
</dbReference>
<organism evidence="10 11">
    <name type="scientific">Colletotrichum scovillei</name>
    <dbReference type="NCBI Taxonomy" id="1209932"/>
    <lineage>
        <taxon>Eukaryota</taxon>
        <taxon>Fungi</taxon>
        <taxon>Dikarya</taxon>
        <taxon>Ascomycota</taxon>
        <taxon>Pezizomycotina</taxon>
        <taxon>Sordariomycetes</taxon>
        <taxon>Hypocreomycetidae</taxon>
        <taxon>Glomerellales</taxon>
        <taxon>Glomerellaceae</taxon>
        <taxon>Colletotrichum</taxon>
        <taxon>Colletotrichum acutatum species complex</taxon>
    </lineage>
</organism>
<evidence type="ECO:0000313" key="11">
    <source>
        <dbReference type="Proteomes" id="UP000699042"/>
    </source>
</evidence>
<reference evidence="10" key="1">
    <citation type="submission" date="2021-05" db="EMBL/GenBank/DDBJ databases">
        <title>Comparative genomics of three Colletotrichum scovillei strains and genetic complementation revealed genes involved fungal growth and virulence on chili pepper.</title>
        <authorList>
            <person name="Hsieh D.-K."/>
            <person name="Chuang S.-C."/>
            <person name="Chen C.-Y."/>
            <person name="Chao Y.-T."/>
            <person name="Lu M.-Y.J."/>
            <person name="Lee M.-H."/>
            <person name="Shih M.-C."/>
        </authorList>
    </citation>
    <scope>NUCLEOTIDE SEQUENCE</scope>
    <source>
        <strain evidence="10">Coll-153</strain>
    </source>
</reference>
<evidence type="ECO:0000256" key="1">
    <source>
        <dbReference type="ARBA" id="ARBA00004123"/>
    </source>
</evidence>
<dbReference type="InterPro" id="IPR029043">
    <property type="entry name" value="GcvT/YgfZ_C"/>
</dbReference>
<keyword evidence="3" id="KW-0677">Repeat</keyword>
<dbReference type="PROSITE" id="PS50157">
    <property type="entry name" value="ZINC_FINGER_C2H2_2"/>
    <property type="match status" value="1"/>
</dbReference>
<evidence type="ECO:0000256" key="6">
    <source>
        <dbReference type="ARBA" id="ARBA00023242"/>
    </source>
</evidence>
<keyword evidence="2" id="KW-0479">Metal-binding</keyword>
<comment type="caution">
    <text evidence="10">The sequence shown here is derived from an EMBL/GenBank/DDBJ whole genome shotgun (WGS) entry which is preliminary data.</text>
</comment>
<name>A0A9P7QTZ6_9PEZI</name>
<evidence type="ECO:0000256" key="3">
    <source>
        <dbReference type="ARBA" id="ARBA00022737"/>
    </source>
</evidence>
<evidence type="ECO:0000256" key="8">
    <source>
        <dbReference type="SAM" id="MobiDB-lite"/>
    </source>
</evidence>
<dbReference type="AlphaFoldDB" id="A0A9P7QTZ6"/>
<proteinExistence type="predicted"/>
<dbReference type="GO" id="GO:0000785">
    <property type="term" value="C:chromatin"/>
    <property type="evidence" value="ECO:0007669"/>
    <property type="project" value="TreeGrafter"/>
</dbReference>
<dbReference type="EMBL" id="JAESDN010000012">
    <property type="protein sequence ID" value="KAG7043127.1"/>
    <property type="molecule type" value="Genomic_DNA"/>
</dbReference>
<comment type="subcellular location">
    <subcellularLocation>
        <location evidence="1">Nucleus</location>
    </subcellularLocation>
</comment>
<evidence type="ECO:0000259" key="9">
    <source>
        <dbReference type="PROSITE" id="PS50157"/>
    </source>
</evidence>